<dbReference type="InterPro" id="IPR013785">
    <property type="entry name" value="Aldolase_TIM"/>
</dbReference>
<keyword evidence="5" id="KW-0210">Decarboxylase</keyword>
<accession>A0A7J4JI99</accession>
<comment type="catalytic activity">
    <reaction evidence="1">
        <text>1-(2-carboxyphenylamino)-1-deoxy-D-ribulose 5-phosphate + H(+) = (1S,2R)-1-C-(indol-3-yl)glycerol 3-phosphate + CO2 + H2O</text>
        <dbReference type="Rhea" id="RHEA:23476"/>
        <dbReference type="ChEBI" id="CHEBI:15377"/>
        <dbReference type="ChEBI" id="CHEBI:15378"/>
        <dbReference type="ChEBI" id="CHEBI:16526"/>
        <dbReference type="ChEBI" id="CHEBI:58613"/>
        <dbReference type="ChEBI" id="CHEBI:58866"/>
        <dbReference type="EC" id="4.1.1.48"/>
    </reaction>
</comment>
<protein>
    <recommendedName>
        <fullName evidence="3">indole-3-glycerol-phosphate synthase</fullName>
        <ecNumber evidence="3">4.1.1.48</ecNumber>
    </recommendedName>
</protein>
<evidence type="ECO:0000313" key="12">
    <source>
        <dbReference type="Proteomes" id="UP000564964"/>
    </source>
</evidence>
<dbReference type="UniPathway" id="UPA00035">
    <property type="reaction ID" value="UER00043"/>
</dbReference>
<dbReference type="EMBL" id="DUGH01000160">
    <property type="protein sequence ID" value="HIH17064.1"/>
    <property type="molecule type" value="Genomic_DNA"/>
</dbReference>
<evidence type="ECO:0000256" key="6">
    <source>
        <dbReference type="ARBA" id="ARBA00022822"/>
    </source>
</evidence>
<dbReference type="Proteomes" id="UP000678237">
    <property type="component" value="Unassembled WGS sequence"/>
</dbReference>
<dbReference type="PANTHER" id="PTHR22854">
    <property type="entry name" value="TRYPTOPHAN BIOSYNTHESIS PROTEIN"/>
    <property type="match status" value="1"/>
</dbReference>
<reference evidence="12" key="1">
    <citation type="journal article" date="2020" name="bioRxiv">
        <title>A rank-normalized archaeal taxonomy based on genome phylogeny resolves widespread incomplete and uneven classifications.</title>
        <authorList>
            <person name="Rinke C."/>
            <person name="Chuvochina M."/>
            <person name="Mussig A.J."/>
            <person name="Chaumeil P.-A."/>
            <person name="Waite D.W."/>
            <person name="Whitman W.B."/>
            <person name="Parks D.H."/>
            <person name="Hugenholtz P."/>
        </authorList>
    </citation>
    <scope>NUCLEOTIDE SEQUENCE [LARGE SCALE GENOMIC DNA]</scope>
</reference>
<reference evidence="11" key="2">
    <citation type="submission" date="2021-03" db="EMBL/GenBank/DDBJ databases">
        <authorList>
            <person name="Jaffe A."/>
        </authorList>
    </citation>
    <scope>NUCLEOTIDE SEQUENCE</scope>
    <source>
        <strain evidence="11">RIFCSPLOWO2_01_FULL_58_19</strain>
    </source>
</reference>
<evidence type="ECO:0000313" key="10">
    <source>
        <dbReference type="EMBL" id="HIH17064.1"/>
    </source>
</evidence>
<keyword evidence="8" id="KW-0456">Lyase</keyword>
<dbReference type="GO" id="GO:0004425">
    <property type="term" value="F:indole-3-glycerol-phosphate synthase activity"/>
    <property type="evidence" value="ECO:0007669"/>
    <property type="project" value="UniProtKB-EC"/>
</dbReference>
<dbReference type="Gene3D" id="3.20.20.70">
    <property type="entry name" value="Aldolase class I"/>
    <property type="match status" value="1"/>
</dbReference>
<organism evidence="10 12">
    <name type="scientific">Candidatus Iainarchaeum sp</name>
    <dbReference type="NCBI Taxonomy" id="3101447"/>
    <lineage>
        <taxon>Archaea</taxon>
        <taxon>Candidatus Iainarchaeota</taxon>
        <taxon>Candidatus Iainarchaeia</taxon>
        <taxon>Candidatus Iainarchaeales</taxon>
        <taxon>Candidatus Iainarchaeaceae</taxon>
        <taxon>Candidatus Iainarchaeum</taxon>
    </lineage>
</organism>
<comment type="pathway">
    <text evidence="2">Amino-acid biosynthesis; L-tryptophan biosynthesis; L-tryptophan from chorismate: step 4/5.</text>
</comment>
<evidence type="ECO:0000256" key="2">
    <source>
        <dbReference type="ARBA" id="ARBA00004696"/>
    </source>
</evidence>
<evidence type="ECO:0000259" key="9">
    <source>
        <dbReference type="Pfam" id="PF00218"/>
    </source>
</evidence>
<sequence length="261" mass="28490">MHLLDEILATKELEVKAMKKAAFRELPLPRGTFRLQEALARRGRLGLVAEFKRRSPAAGGPTTEAPDLPSAMQAYAQCADAVSVLVDQPFFGAQPDDLEQAVQRTPLPVLAKDFVLAKPQLDAFHFRGASATLLIGSILGKRHLQGLYAYSVELGLDALVEVHSAEELGVALDLNAQLIGVNNRDLRSFKVDLATTRRVLDSASPNDLRGKIIVSESGYSSLDDLHRAYADERVNAVLVGTSLMENPKLCFAFRRHFGGKT</sequence>
<dbReference type="Proteomes" id="UP000564964">
    <property type="component" value="Unassembled WGS sequence"/>
</dbReference>
<dbReference type="SUPFAM" id="SSF51366">
    <property type="entry name" value="Ribulose-phoshate binding barrel"/>
    <property type="match status" value="1"/>
</dbReference>
<evidence type="ECO:0000256" key="8">
    <source>
        <dbReference type="ARBA" id="ARBA00023239"/>
    </source>
</evidence>
<proteinExistence type="predicted"/>
<dbReference type="CDD" id="cd00331">
    <property type="entry name" value="IGPS"/>
    <property type="match status" value="1"/>
</dbReference>
<dbReference type="PANTHER" id="PTHR22854:SF2">
    <property type="entry name" value="INDOLE-3-GLYCEROL-PHOSPHATE SYNTHASE"/>
    <property type="match status" value="1"/>
</dbReference>
<reference evidence="11" key="3">
    <citation type="submission" date="2021-05" db="EMBL/GenBank/DDBJ databases">
        <title>Protein family content uncovers lineage relationships and bacterial pathway maintenance mechanisms in DPANN archaea.</title>
        <authorList>
            <person name="Castelle C.J."/>
            <person name="Meheust R."/>
            <person name="Jaffe A.L."/>
            <person name="Seitz K."/>
            <person name="Gong X."/>
            <person name="Baker B.J."/>
            <person name="Banfield J.F."/>
        </authorList>
    </citation>
    <scope>NUCLEOTIDE SEQUENCE</scope>
    <source>
        <strain evidence="11">RIFCSPLOWO2_01_FULL_58_19</strain>
    </source>
</reference>
<comment type="caution">
    <text evidence="10">The sequence shown here is derived from an EMBL/GenBank/DDBJ whole genome shotgun (WGS) entry which is preliminary data.</text>
</comment>
<dbReference type="EMBL" id="JAGVWE010000004">
    <property type="protein sequence ID" value="MBS3063244.1"/>
    <property type="molecule type" value="Genomic_DNA"/>
</dbReference>
<dbReference type="AlphaFoldDB" id="A0A7J4JI99"/>
<evidence type="ECO:0000256" key="4">
    <source>
        <dbReference type="ARBA" id="ARBA00022605"/>
    </source>
</evidence>
<keyword evidence="4" id="KW-0028">Amino-acid biosynthesis</keyword>
<keyword evidence="6" id="KW-0822">Tryptophan biosynthesis</keyword>
<keyword evidence="7" id="KW-0057">Aromatic amino acid biosynthesis</keyword>
<feature type="domain" description="Indole-3-glycerol phosphate synthase" evidence="9">
    <location>
        <begin position="4"/>
        <end position="248"/>
    </location>
</feature>
<dbReference type="InterPro" id="IPR045186">
    <property type="entry name" value="Indole-3-glycerol_P_synth"/>
</dbReference>
<dbReference type="GO" id="GO:0004640">
    <property type="term" value="F:phosphoribosylanthranilate isomerase activity"/>
    <property type="evidence" value="ECO:0007669"/>
    <property type="project" value="TreeGrafter"/>
</dbReference>
<evidence type="ECO:0000256" key="7">
    <source>
        <dbReference type="ARBA" id="ARBA00023141"/>
    </source>
</evidence>
<evidence type="ECO:0000256" key="3">
    <source>
        <dbReference type="ARBA" id="ARBA00012362"/>
    </source>
</evidence>
<dbReference type="EC" id="4.1.1.48" evidence="3"/>
<dbReference type="InterPro" id="IPR013798">
    <property type="entry name" value="Indole-3-glycerol_P_synth_dom"/>
</dbReference>
<dbReference type="InterPro" id="IPR011060">
    <property type="entry name" value="RibuloseP-bd_barrel"/>
</dbReference>
<dbReference type="Pfam" id="PF00218">
    <property type="entry name" value="IGPS"/>
    <property type="match status" value="1"/>
</dbReference>
<evidence type="ECO:0000313" key="11">
    <source>
        <dbReference type="EMBL" id="MBS3063244.1"/>
    </source>
</evidence>
<evidence type="ECO:0000256" key="1">
    <source>
        <dbReference type="ARBA" id="ARBA00001633"/>
    </source>
</evidence>
<gene>
    <name evidence="10" type="ORF">HA252_06685</name>
    <name evidence="11" type="ORF">J4203_05190</name>
</gene>
<name>A0A7J4JI99_9ARCH</name>
<evidence type="ECO:0000256" key="5">
    <source>
        <dbReference type="ARBA" id="ARBA00022793"/>
    </source>
</evidence>
<dbReference type="GO" id="GO:0000162">
    <property type="term" value="P:L-tryptophan biosynthetic process"/>
    <property type="evidence" value="ECO:0007669"/>
    <property type="project" value="UniProtKB-UniPathway"/>
</dbReference>